<name>A0A0E9QI38_ANGAN</name>
<accession>A0A0E9QI38</accession>
<dbReference type="EMBL" id="GBXM01092567">
    <property type="protein sequence ID" value="JAH16010.1"/>
    <property type="molecule type" value="Transcribed_RNA"/>
</dbReference>
<reference evidence="1" key="1">
    <citation type="submission" date="2014-11" db="EMBL/GenBank/DDBJ databases">
        <authorList>
            <person name="Amaro Gonzalez C."/>
        </authorList>
    </citation>
    <scope>NUCLEOTIDE SEQUENCE</scope>
</reference>
<reference evidence="1" key="2">
    <citation type="journal article" date="2015" name="Fish Shellfish Immunol.">
        <title>Early steps in the European eel (Anguilla anguilla)-Vibrio vulnificus interaction in the gills: Role of the RtxA13 toxin.</title>
        <authorList>
            <person name="Callol A."/>
            <person name="Pajuelo D."/>
            <person name="Ebbesson L."/>
            <person name="Teles M."/>
            <person name="MacKenzie S."/>
            <person name="Amaro C."/>
        </authorList>
    </citation>
    <scope>NUCLEOTIDE SEQUENCE</scope>
</reference>
<sequence length="29" mass="3413">MLELYCGDKEKVKKMVMLIVFGECYGQKE</sequence>
<dbReference type="AlphaFoldDB" id="A0A0E9QI38"/>
<dbReference type="EMBL" id="GBXM01104626">
    <property type="protein sequence ID" value="JAH03951.1"/>
    <property type="molecule type" value="Transcribed_RNA"/>
</dbReference>
<evidence type="ECO:0000313" key="1">
    <source>
        <dbReference type="EMBL" id="JAH16010.1"/>
    </source>
</evidence>
<proteinExistence type="predicted"/>
<dbReference type="EMBL" id="GBXM01090243">
    <property type="protein sequence ID" value="JAH18334.1"/>
    <property type="molecule type" value="Transcribed_RNA"/>
</dbReference>
<protein>
    <submittedName>
        <fullName evidence="1">Uncharacterized protein</fullName>
    </submittedName>
</protein>
<organism evidence="1">
    <name type="scientific">Anguilla anguilla</name>
    <name type="common">European freshwater eel</name>
    <name type="synonym">Muraena anguilla</name>
    <dbReference type="NCBI Taxonomy" id="7936"/>
    <lineage>
        <taxon>Eukaryota</taxon>
        <taxon>Metazoa</taxon>
        <taxon>Chordata</taxon>
        <taxon>Craniata</taxon>
        <taxon>Vertebrata</taxon>
        <taxon>Euteleostomi</taxon>
        <taxon>Actinopterygii</taxon>
        <taxon>Neopterygii</taxon>
        <taxon>Teleostei</taxon>
        <taxon>Anguilliformes</taxon>
        <taxon>Anguillidae</taxon>
        <taxon>Anguilla</taxon>
    </lineage>
</organism>